<sequence length="396" mass="43815">MKLNNIIILSLCAIILMGCKDNEDYRDVIYMSGVENSVSRLFTVDPELAASEIAFNVSSSDKMSKDMIVDLKADLSLIDSYNNRFMKNYKPLPEGSYKLSRPEIDTNDTNKEGLNLNSNQVLIKSGSSVSTPMKLSISDLSKFEEGVTYVLPVSIVSNNLGMSILRPSATIYFVINQTIVTKAAVLTSNYLQVDFSKNKDVSLTALSAVTYETRIYVNKFQSYNPYISSVMGLEENFLLRFGDTSIKPNQLQIAKPGIASKTEFSTEKWFHIAAVFEGGNVRMYVNGELESSGNIAGVTALDLTHVYGDPMFMIGRSAKGRGIDGAVSEMRVWKKALSPADLINNMCYVDPTTPGLVAYWRFNGADDKKVTDLTGNGYDAMAAYTLKFMDHVRCPE</sequence>
<evidence type="ECO:0000259" key="1">
    <source>
        <dbReference type="Pfam" id="PF08522"/>
    </source>
</evidence>
<dbReference type="GeneID" id="78081462"/>
<dbReference type="HOGENOM" id="CLU_050496_1_0_10"/>
<dbReference type="eggNOG" id="COG1572">
    <property type="taxonomic scope" value="Bacteria"/>
</dbReference>
<feature type="domain" description="BT-3987-like N-terminal" evidence="1">
    <location>
        <begin position="26"/>
        <end position="159"/>
    </location>
</feature>
<dbReference type="InterPro" id="IPR013320">
    <property type="entry name" value="ConA-like_dom_sf"/>
</dbReference>
<dbReference type="AlphaFoldDB" id="F8WY65"/>
<dbReference type="Proteomes" id="UP000006420">
    <property type="component" value="Unassembled WGS sequence"/>
</dbReference>
<dbReference type="EMBL" id="ADLW01000003">
    <property type="protein sequence ID" value="EGK04459.1"/>
    <property type="molecule type" value="Genomic_DNA"/>
</dbReference>
<dbReference type="GO" id="GO:0004553">
    <property type="term" value="F:hydrolase activity, hydrolyzing O-glycosyl compounds"/>
    <property type="evidence" value="ECO:0007669"/>
    <property type="project" value="UniProtKB-ARBA"/>
</dbReference>
<dbReference type="Pfam" id="PF13385">
    <property type="entry name" value="Laminin_G_3"/>
    <property type="match status" value="1"/>
</dbReference>
<dbReference type="SUPFAM" id="SSF49899">
    <property type="entry name" value="Concanavalin A-like lectins/glucanases"/>
    <property type="match status" value="1"/>
</dbReference>
<evidence type="ECO:0000313" key="3">
    <source>
        <dbReference type="Proteomes" id="UP000006420"/>
    </source>
</evidence>
<name>F8WY65_9BACT</name>
<protein>
    <recommendedName>
        <fullName evidence="1">BT-3987-like N-terminal domain-containing protein</fullName>
    </recommendedName>
</protein>
<organism evidence="2 3">
    <name type="scientific">Dysgonomonas mossii DSM 22836</name>
    <dbReference type="NCBI Taxonomy" id="742767"/>
    <lineage>
        <taxon>Bacteria</taxon>
        <taxon>Pseudomonadati</taxon>
        <taxon>Bacteroidota</taxon>
        <taxon>Bacteroidia</taxon>
        <taxon>Bacteroidales</taxon>
        <taxon>Dysgonomonadaceae</taxon>
        <taxon>Dysgonomonas</taxon>
    </lineage>
</organism>
<accession>F8WY65</accession>
<proteinExistence type="predicted"/>
<dbReference type="Gene3D" id="2.60.40.1740">
    <property type="entry name" value="hypothetical protein (bacova_03559)"/>
    <property type="match status" value="1"/>
</dbReference>
<dbReference type="InterPro" id="IPR013728">
    <property type="entry name" value="BT_3987-like_N"/>
</dbReference>
<dbReference type="PROSITE" id="PS51257">
    <property type="entry name" value="PROKAR_LIPOPROTEIN"/>
    <property type="match status" value="1"/>
</dbReference>
<evidence type="ECO:0000313" key="2">
    <source>
        <dbReference type="EMBL" id="EGK04459.1"/>
    </source>
</evidence>
<dbReference type="OrthoDB" id="1037816at2"/>
<reference evidence="2 3" key="1">
    <citation type="submission" date="2011-04" db="EMBL/GenBank/DDBJ databases">
        <title>The Genome Sequence of Dysgonomonas mossii DSM 22836.</title>
        <authorList>
            <consortium name="The Broad Institute Genome Sequencing Platform"/>
            <person name="Earl A."/>
            <person name="Ward D."/>
            <person name="Feldgarden M."/>
            <person name="Gevers D."/>
            <person name="Pudlo N."/>
            <person name="Martens E."/>
            <person name="Allen-Vercoe E."/>
            <person name="Young S.K."/>
            <person name="Zeng Q."/>
            <person name="Gargeya S."/>
            <person name="Fitzgerald M."/>
            <person name="Haas B."/>
            <person name="Abouelleil A."/>
            <person name="Alvarado L."/>
            <person name="Arachchi H.M."/>
            <person name="Berlin A."/>
            <person name="Brown A."/>
            <person name="Chapman S.B."/>
            <person name="Chen Z."/>
            <person name="Dunbar C."/>
            <person name="Freedman E."/>
            <person name="Gearin G."/>
            <person name="Gellesch M."/>
            <person name="Goldberg J."/>
            <person name="Griggs A."/>
            <person name="Gujja S."/>
            <person name="Heiman D."/>
            <person name="Howarth C."/>
            <person name="Larson L."/>
            <person name="Lui A."/>
            <person name="MacDonald P.J.P."/>
            <person name="Mehta T."/>
            <person name="Montmayeur A."/>
            <person name="Murphy C."/>
            <person name="Neiman D."/>
            <person name="Pearson M."/>
            <person name="Priest M."/>
            <person name="Roberts A."/>
            <person name="Saif S."/>
            <person name="Shea T."/>
            <person name="Shenoy N."/>
            <person name="Sisk P."/>
            <person name="Stolte C."/>
            <person name="Sykes S."/>
            <person name="Yandava C."/>
            <person name="Wortman J."/>
            <person name="Nusbaum C."/>
            <person name="Birren B."/>
        </authorList>
    </citation>
    <scope>NUCLEOTIDE SEQUENCE [LARGE SCALE GENOMIC DNA]</scope>
    <source>
        <strain evidence="2 3">DSM 22836</strain>
    </source>
</reference>
<dbReference type="Pfam" id="PF08522">
    <property type="entry name" value="BT_3987-like_N"/>
    <property type="match status" value="1"/>
</dbReference>
<comment type="caution">
    <text evidence="2">The sequence shown here is derived from an EMBL/GenBank/DDBJ whole genome shotgun (WGS) entry which is preliminary data.</text>
</comment>
<dbReference type="Gene3D" id="2.60.120.200">
    <property type="match status" value="1"/>
</dbReference>
<keyword evidence="3" id="KW-1185">Reference proteome</keyword>
<dbReference type="STRING" id="742767.HMPREF9456_00786"/>
<gene>
    <name evidence="2" type="ORF">HMPREF9456_00786</name>
</gene>
<dbReference type="GO" id="GO:0005975">
    <property type="term" value="P:carbohydrate metabolic process"/>
    <property type="evidence" value="ECO:0007669"/>
    <property type="project" value="UniProtKB-ARBA"/>
</dbReference>
<dbReference type="RefSeq" id="WP_006842157.1">
    <property type="nucleotide sequence ID" value="NZ_AQWJ01000002.1"/>
</dbReference>